<accession>A0A2H0UNW8</accession>
<evidence type="ECO:0000313" key="7">
    <source>
        <dbReference type="EMBL" id="PIR88098.1"/>
    </source>
</evidence>
<dbReference type="Pfam" id="PF01016">
    <property type="entry name" value="Ribosomal_L27"/>
    <property type="match status" value="1"/>
</dbReference>
<dbReference type="PANTHER" id="PTHR15893:SF0">
    <property type="entry name" value="LARGE RIBOSOMAL SUBUNIT PROTEIN BL27M"/>
    <property type="match status" value="1"/>
</dbReference>
<organism evidence="7 8">
    <name type="scientific">Candidatus Harrisonbacteria bacterium CG10_big_fil_rev_8_21_14_0_10_45_28</name>
    <dbReference type="NCBI Taxonomy" id="1974586"/>
    <lineage>
        <taxon>Bacteria</taxon>
        <taxon>Candidatus Harrisoniibacteriota</taxon>
    </lineage>
</organism>
<dbReference type="GO" id="GO:0003735">
    <property type="term" value="F:structural constituent of ribosome"/>
    <property type="evidence" value="ECO:0007669"/>
    <property type="project" value="InterPro"/>
</dbReference>
<comment type="similarity">
    <text evidence="1">Belongs to the bacterial ribosomal protein bL27 family.</text>
</comment>
<proteinExistence type="inferred from homology"/>
<dbReference type="EMBL" id="PFBC01000017">
    <property type="protein sequence ID" value="PIR88098.1"/>
    <property type="molecule type" value="Genomic_DNA"/>
</dbReference>
<protein>
    <recommendedName>
        <fullName evidence="4">Large ribosomal subunit protein bL27</fullName>
    </recommendedName>
    <alternativeName>
        <fullName evidence="5">50S ribosomal protein L27</fullName>
    </alternativeName>
</protein>
<dbReference type="InterPro" id="IPR001684">
    <property type="entry name" value="Ribosomal_bL27"/>
</dbReference>
<dbReference type="Gene3D" id="2.40.50.100">
    <property type="match status" value="1"/>
</dbReference>
<comment type="caution">
    <text evidence="7">The sequence shown here is derived from an EMBL/GenBank/DDBJ whole genome shotgun (WGS) entry which is preliminary data.</text>
</comment>
<dbReference type="SUPFAM" id="SSF110324">
    <property type="entry name" value="Ribosomal L27 protein-like"/>
    <property type="match status" value="1"/>
</dbReference>
<keyword evidence="2 7" id="KW-0689">Ribosomal protein</keyword>
<evidence type="ECO:0000256" key="6">
    <source>
        <dbReference type="SAM" id="MobiDB-lite"/>
    </source>
</evidence>
<name>A0A2H0UNW8_9BACT</name>
<evidence type="ECO:0000256" key="1">
    <source>
        <dbReference type="ARBA" id="ARBA00010797"/>
    </source>
</evidence>
<dbReference type="InterPro" id="IPR018261">
    <property type="entry name" value="Ribosomal_bL27_CS"/>
</dbReference>
<dbReference type="PANTHER" id="PTHR15893">
    <property type="entry name" value="RIBOSOMAL PROTEIN L27"/>
    <property type="match status" value="1"/>
</dbReference>
<evidence type="ECO:0000313" key="8">
    <source>
        <dbReference type="Proteomes" id="UP000230903"/>
    </source>
</evidence>
<dbReference type="AlphaFoldDB" id="A0A2H0UNW8"/>
<dbReference type="PROSITE" id="PS00831">
    <property type="entry name" value="RIBOSOMAL_L27"/>
    <property type="match status" value="1"/>
</dbReference>
<evidence type="ECO:0000256" key="4">
    <source>
        <dbReference type="ARBA" id="ARBA00035175"/>
    </source>
</evidence>
<dbReference type="PRINTS" id="PR00063">
    <property type="entry name" value="RIBOSOMALL27"/>
</dbReference>
<dbReference type="Proteomes" id="UP000230903">
    <property type="component" value="Unassembled WGS sequence"/>
</dbReference>
<feature type="region of interest" description="Disordered" evidence="6">
    <location>
        <begin position="1"/>
        <end position="27"/>
    </location>
</feature>
<dbReference type="GO" id="GO:0006412">
    <property type="term" value="P:translation"/>
    <property type="evidence" value="ECO:0007669"/>
    <property type="project" value="InterPro"/>
</dbReference>
<reference evidence="8" key="1">
    <citation type="submission" date="2017-09" db="EMBL/GenBank/DDBJ databases">
        <title>Depth-based differentiation of microbial function through sediment-hosted aquifers and enrichment of novel symbionts in the deep terrestrial subsurface.</title>
        <authorList>
            <person name="Probst A.J."/>
            <person name="Ladd B."/>
            <person name="Jarett J.K."/>
            <person name="Geller-Mcgrath D.E."/>
            <person name="Sieber C.M.K."/>
            <person name="Emerson J.B."/>
            <person name="Anantharaman K."/>
            <person name="Thomas B.C."/>
            <person name="Malmstrom R."/>
            <person name="Stieglmeier M."/>
            <person name="Klingl A."/>
            <person name="Woyke T."/>
            <person name="Ryan C.M."/>
            <person name="Banfield J.F."/>
        </authorList>
    </citation>
    <scope>NUCLEOTIDE SEQUENCE [LARGE SCALE GENOMIC DNA]</scope>
</reference>
<evidence type="ECO:0000256" key="5">
    <source>
        <dbReference type="ARBA" id="ARBA00035477"/>
    </source>
</evidence>
<sequence>MAHTKSGGSTKLGRDSRSNRLGVKINHGQHAKAGEIVIRQRGQKVLAGRNIRQAGDDTLYAAKAGTVSFRQTKKTRFDGSRRFAKEVSIITAKQA</sequence>
<keyword evidence="3" id="KW-0687">Ribonucleoprotein</keyword>
<evidence type="ECO:0000256" key="2">
    <source>
        <dbReference type="ARBA" id="ARBA00022980"/>
    </source>
</evidence>
<dbReference type="GO" id="GO:0005840">
    <property type="term" value="C:ribosome"/>
    <property type="evidence" value="ECO:0007669"/>
    <property type="project" value="UniProtKB-KW"/>
</dbReference>
<evidence type="ECO:0000256" key="3">
    <source>
        <dbReference type="ARBA" id="ARBA00023274"/>
    </source>
</evidence>
<gene>
    <name evidence="7" type="ORF">COU10_01210</name>
</gene>
<dbReference type="GO" id="GO:1990904">
    <property type="term" value="C:ribonucleoprotein complex"/>
    <property type="evidence" value="ECO:0007669"/>
    <property type="project" value="UniProtKB-KW"/>
</dbReference>